<accession>A0ABX0VG16</accession>
<evidence type="ECO:0000313" key="6">
    <source>
        <dbReference type="EMBL" id="NIX77356.1"/>
    </source>
</evidence>
<keyword evidence="3" id="KW-0418">Kinase</keyword>
<evidence type="ECO:0000256" key="3">
    <source>
        <dbReference type="ARBA" id="ARBA00022777"/>
    </source>
</evidence>
<organism evidence="6 7">
    <name type="scientific">Microvirga terricola</name>
    <dbReference type="NCBI Taxonomy" id="2719797"/>
    <lineage>
        <taxon>Bacteria</taxon>
        <taxon>Pseudomonadati</taxon>
        <taxon>Pseudomonadota</taxon>
        <taxon>Alphaproteobacteria</taxon>
        <taxon>Hyphomicrobiales</taxon>
        <taxon>Methylobacteriaceae</taxon>
        <taxon>Microvirga</taxon>
    </lineage>
</organism>
<feature type="domain" description="HipA-like C-terminal" evidence="4">
    <location>
        <begin position="140"/>
        <end position="367"/>
    </location>
</feature>
<name>A0ABX0VG16_9HYPH</name>
<gene>
    <name evidence="6" type="ORF">HB375_12135</name>
</gene>
<sequence length="420" mass="46337">MLRVWTDRCLAGGVDRHGFGSVFTYEANATENDAISLTMRNRTASWGARARLAPIFDMNLPEGALRRLLTRRFAKTVGSFDDFDLLSVVGSSQIGRLRYSAPDVDLNEDVPFQSVDEVLRARRGDGLLDHLLERFAVHSGISGVQPKVLIRAVNRPGPPDRLRSSARSATHIVKFWSPGGYPELAANEYFCLKVAQRVGLEVPSFHLSDDGAALVLERFDLSPNGGRVGFEDFCVLNALRSSGKYMGSYETRLFKRAAEFTGAGHREALERLYKLFVLNCAIRNGDAHLKNFGVVYQDVTQDPQLAPVYDLITTRAYLPNDGMALTLSGTTRWPDREKLTSLGRTRADLGEKQIEAMLEATADAISDTANDVRAYFADRAQFPEVGLSLLAAWQEGIDQSLGSGRTLVVGSTSVKAMLRR</sequence>
<dbReference type="InterPro" id="IPR017508">
    <property type="entry name" value="HipA_N1"/>
</dbReference>
<dbReference type="RefSeq" id="WP_167673229.1">
    <property type="nucleotide sequence ID" value="NZ_JAATJS010000003.1"/>
</dbReference>
<evidence type="ECO:0000256" key="2">
    <source>
        <dbReference type="ARBA" id="ARBA00022679"/>
    </source>
</evidence>
<dbReference type="Proteomes" id="UP000707352">
    <property type="component" value="Unassembled WGS sequence"/>
</dbReference>
<dbReference type="Gene3D" id="1.10.1070.20">
    <property type="match status" value="1"/>
</dbReference>
<evidence type="ECO:0000256" key="1">
    <source>
        <dbReference type="ARBA" id="ARBA00010164"/>
    </source>
</evidence>
<comment type="similarity">
    <text evidence="1">Belongs to the HipA Ser/Thr kinase family.</text>
</comment>
<dbReference type="PANTHER" id="PTHR37419">
    <property type="entry name" value="SERINE/THREONINE-PROTEIN KINASE TOXIN HIPA"/>
    <property type="match status" value="1"/>
</dbReference>
<dbReference type="Pfam" id="PF13657">
    <property type="entry name" value="Couple_hipA"/>
    <property type="match status" value="1"/>
</dbReference>
<comment type="caution">
    <text evidence="6">The sequence shown here is derived from an EMBL/GenBank/DDBJ whole genome shotgun (WGS) entry which is preliminary data.</text>
</comment>
<dbReference type="PANTHER" id="PTHR37419:SF1">
    <property type="entry name" value="SERINE_THREONINE-PROTEIN KINASE TOXIN HIPA"/>
    <property type="match status" value="1"/>
</dbReference>
<dbReference type="InterPro" id="IPR012893">
    <property type="entry name" value="HipA-like_C"/>
</dbReference>
<evidence type="ECO:0000259" key="5">
    <source>
        <dbReference type="Pfam" id="PF13657"/>
    </source>
</evidence>
<keyword evidence="7" id="KW-1185">Reference proteome</keyword>
<proteinExistence type="inferred from homology"/>
<dbReference type="EMBL" id="JAATJS010000003">
    <property type="protein sequence ID" value="NIX77356.1"/>
    <property type="molecule type" value="Genomic_DNA"/>
</dbReference>
<feature type="domain" description="HipA N-terminal subdomain 1" evidence="5">
    <location>
        <begin position="2"/>
        <end position="99"/>
    </location>
</feature>
<evidence type="ECO:0000259" key="4">
    <source>
        <dbReference type="Pfam" id="PF07804"/>
    </source>
</evidence>
<protein>
    <submittedName>
        <fullName evidence="6">Type II toxin-antitoxin system HipA family toxin</fullName>
    </submittedName>
</protein>
<dbReference type="Pfam" id="PF07804">
    <property type="entry name" value="HipA_C"/>
    <property type="match status" value="1"/>
</dbReference>
<dbReference type="InterPro" id="IPR052028">
    <property type="entry name" value="HipA_Ser/Thr_kinase"/>
</dbReference>
<reference evidence="6 7" key="1">
    <citation type="submission" date="2020-03" db="EMBL/GenBank/DDBJ databases">
        <title>The genome sequence of Microvirga sp. c23x22.</title>
        <authorList>
            <person name="Zhang X."/>
        </authorList>
    </citation>
    <scope>NUCLEOTIDE SEQUENCE [LARGE SCALE GENOMIC DNA]</scope>
    <source>
        <strain evidence="7">c23x22</strain>
    </source>
</reference>
<keyword evidence="2" id="KW-0808">Transferase</keyword>
<evidence type="ECO:0000313" key="7">
    <source>
        <dbReference type="Proteomes" id="UP000707352"/>
    </source>
</evidence>